<evidence type="ECO:0000313" key="1">
    <source>
        <dbReference type="EMBL" id="KAL0133407.1"/>
    </source>
</evidence>
<comment type="caution">
    <text evidence="1">The sequence shown here is derived from an EMBL/GenBank/DDBJ whole genome shotgun (WGS) entry which is preliminary data.</text>
</comment>
<organism evidence="1 2">
    <name type="scientific">Cardiocondyla obscurior</name>
    <dbReference type="NCBI Taxonomy" id="286306"/>
    <lineage>
        <taxon>Eukaryota</taxon>
        <taxon>Metazoa</taxon>
        <taxon>Ecdysozoa</taxon>
        <taxon>Arthropoda</taxon>
        <taxon>Hexapoda</taxon>
        <taxon>Insecta</taxon>
        <taxon>Pterygota</taxon>
        <taxon>Neoptera</taxon>
        <taxon>Endopterygota</taxon>
        <taxon>Hymenoptera</taxon>
        <taxon>Apocrita</taxon>
        <taxon>Aculeata</taxon>
        <taxon>Formicoidea</taxon>
        <taxon>Formicidae</taxon>
        <taxon>Myrmicinae</taxon>
        <taxon>Cardiocondyla</taxon>
    </lineage>
</organism>
<protein>
    <submittedName>
        <fullName evidence="1">Uncharacterized protein</fullName>
    </submittedName>
</protein>
<proteinExistence type="predicted"/>
<dbReference type="Proteomes" id="UP001430953">
    <property type="component" value="Unassembled WGS sequence"/>
</dbReference>
<reference evidence="1 2" key="1">
    <citation type="submission" date="2023-03" db="EMBL/GenBank/DDBJ databases">
        <title>High recombination rates correlate with genetic variation in Cardiocondyla obscurior ants.</title>
        <authorList>
            <person name="Errbii M."/>
        </authorList>
    </citation>
    <scope>NUCLEOTIDE SEQUENCE [LARGE SCALE GENOMIC DNA]</scope>
    <source>
        <strain evidence="1">Alpha-2009</strain>
        <tissue evidence="1">Whole body</tissue>
    </source>
</reference>
<gene>
    <name evidence="1" type="ORF">PUN28_000860</name>
</gene>
<dbReference type="AlphaFoldDB" id="A0AAW2H1Z6"/>
<dbReference type="EMBL" id="JADYXP020000001">
    <property type="protein sequence ID" value="KAL0133407.1"/>
    <property type="molecule type" value="Genomic_DNA"/>
</dbReference>
<keyword evidence="2" id="KW-1185">Reference proteome</keyword>
<name>A0AAW2H1Z6_9HYME</name>
<evidence type="ECO:0000313" key="2">
    <source>
        <dbReference type="Proteomes" id="UP001430953"/>
    </source>
</evidence>
<accession>A0AAW2H1Z6</accession>
<sequence>MKIPNARNFKRECRRFLIRSMKRRHRYPSNQGVGRLCWPRARRIGSRLGFQPRHGFRLAGSPLFDFSPARDHLNDRCGRPRIANAKPANIGERIFGAPLWKLRGDRREESFTWEADVRGNS</sequence>